<reference evidence="3 4" key="1">
    <citation type="submission" date="2018-03" db="EMBL/GenBank/DDBJ databases">
        <title>Genomic Encyclopedia of Archaeal and Bacterial Type Strains, Phase II (KMG-II): from individual species to whole genera.</title>
        <authorList>
            <person name="Goeker M."/>
        </authorList>
    </citation>
    <scope>NUCLEOTIDE SEQUENCE [LARGE SCALE GENOMIC DNA]</scope>
    <source>
        <strain evidence="3 4">DSM 25328</strain>
    </source>
</reference>
<comment type="caution">
    <text evidence="3">The sequence shown here is derived from an EMBL/GenBank/DDBJ whole genome shotgun (WGS) entry which is preliminary data.</text>
</comment>
<evidence type="ECO:0000256" key="1">
    <source>
        <dbReference type="ARBA" id="ARBA00022741"/>
    </source>
</evidence>
<organism evidence="3 4">
    <name type="scientific">Tritonibacter scottomollicae</name>
    <name type="common">Epibacterium scottomollicae</name>
    <dbReference type="NCBI Taxonomy" id="483013"/>
    <lineage>
        <taxon>Bacteria</taxon>
        <taxon>Pseudomonadati</taxon>
        <taxon>Pseudomonadota</taxon>
        <taxon>Alphaproteobacteria</taxon>
        <taxon>Rhodobacterales</taxon>
        <taxon>Paracoccaceae</taxon>
        <taxon>Tritonibacter</taxon>
    </lineage>
</organism>
<name>A0A2T1AKH3_TRISK</name>
<dbReference type="GO" id="GO:0005525">
    <property type="term" value="F:GTP binding"/>
    <property type="evidence" value="ECO:0007669"/>
    <property type="project" value="UniProtKB-KW"/>
</dbReference>
<dbReference type="EMBL" id="PVUF01000003">
    <property type="protein sequence ID" value="PRZ48808.1"/>
    <property type="molecule type" value="Genomic_DNA"/>
</dbReference>
<dbReference type="Gene3D" id="2.40.30.10">
    <property type="entry name" value="Translation factors"/>
    <property type="match status" value="1"/>
</dbReference>
<evidence type="ECO:0000313" key="3">
    <source>
        <dbReference type="EMBL" id="PRZ48808.1"/>
    </source>
</evidence>
<evidence type="ECO:0000313" key="4">
    <source>
        <dbReference type="Proteomes" id="UP000237718"/>
    </source>
</evidence>
<dbReference type="SUPFAM" id="SSF50465">
    <property type="entry name" value="EF-Tu/eEF-1alpha/eIF2-gamma C-terminal domain"/>
    <property type="match status" value="1"/>
</dbReference>
<keyword evidence="2" id="KW-0342">GTP-binding</keyword>
<evidence type="ECO:0008006" key="5">
    <source>
        <dbReference type="Google" id="ProtNLM"/>
    </source>
</evidence>
<dbReference type="RefSeq" id="WP_243394946.1">
    <property type="nucleotide sequence ID" value="NZ_PVUF01000003.1"/>
</dbReference>
<dbReference type="AlphaFoldDB" id="A0A2T1AKH3"/>
<dbReference type="Proteomes" id="UP000237718">
    <property type="component" value="Unassembled WGS sequence"/>
</dbReference>
<proteinExistence type="predicted"/>
<dbReference type="InterPro" id="IPR009001">
    <property type="entry name" value="Transl_elong_EF1A/Init_IF2_C"/>
</dbReference>
<accession>A0A2T1AKH3</accession>
<keyword evidence="1" id="KW-0547">Nucleotide-binding</keyword>
<sequence>MTDLYLTEPDFEAEITILTEEQRGRRAPPHNYIRWDFGYAEDNPLERERYLDAEIYMIWPNFLDTEGAPIQKGIPLVGTYKARMHILVREMVYYHRKRISVGLKFNCYEGGQIVARGVVTELRAISPNGN</sequence>
<gene>
    <name evidence="3" type="ORF">CLV89_103119</name>
</gene>
<evidence type="ECO:0000256" key="2">
    <source>
        <dbReference type="ARBA" id="ARBA00023134"/>
    </source>
</evidence>
<protein>
    <recommendedName>
        <fullName evidence="5">Elongation factor Tu</fullName>
    </recommendedName>
</protein>